<dbReference type="Gene3D" id="3.90.550.10">
    <property type="entry name" value="Spore Coat Polysaccharide Biosynthesis Protein SpsA, Chain A"/>
    <property type="match status" value="1"/>
</dbReference>
<comment type="caution">
    <text evidence="2">The sequence shown here is derived from an EMBL/GenBank/DDBJ whole genome shotgun (WGS) entry which is preliminary data.</text>
</comment>
<dbReference type="PANTHER" id="PTHR43685:SF13">
    <property type="entry name" value="O ANTIGEN BIOSYNTHESIS RHAMNOSYLTRANSFERASE RFBN"/>
    <property type="match status" value="1"/>
</dbReference>
<gene>
    <name evidence="2" type="ORF">H8708_07330</name>
</gene>
<dbReference type="Pfam" id="PF00535">
    <property type="entry name" value="Glycos_transf_2"/>
    <property type="match status" value="1"/>
</dbReference>
<dbReference type="CDD" id="cd00761">
    <property type="entry name" value="Glyco_tranf_GTA_type"/>
    <property type="match status" value="1"/>
</dbReference>
<dbReference type="EMBL" id="JACRTJ010000016">
    <property type="protein sequence ID" value="MBC8599041.1"/>
    <property type="molecule type" value="Genomic_DNA"/>
</dbReference>
<organism evidence="2 3">
    <name type="scientific">Enterocloster hominis</name>
    <name type="common">ex Liu et al. 2021</name>
    <dbReference type="NCBI Taxonomy" id="2763663"/>
    <lineage>
        <taxon>Bacteria</taxon>
        <taxon>Bacillati</taxon>
        <taxon>Bacillota</taxon>
        <taxon>Clostridia</taxon>
        <taxon>Lachnospirales</taxon>
        <taxon>Lachnospiraceae</taxon>
        <taxon>Enterocloster</taxon>
    </lineage>
</organism>
<dbReference type="SUPFAM" id="SSF53448">
    <property type="entry name" value="Nucleotide-diphospho-sugar transferases"/>
    <property type="match status" value="1"/>
</dbReference>
<evidence type="ECO:0000259" key="1">
    <source>
        <dbReference type="Pfam" id="PF00535"/>
    </source>
</evidence>
<keyword evidence="3" id="KW-1185">Reference proteome</keyword>
<accession>A0ABR7NSF7</accession>
<name>A0ABR7NSF7_9FIRM</name>
<protein>
    <submittedName>
        <fullName evidence="2">Glycosyltransferase</fullName>
    </submittedName>
</protein>
<feature type="domain" description="Glycosyltransferase 2-like" evidence="1">
    <location>
        <begin position="8"/>
        <end position="178"/>
    </location>
</feature>
<dbReference type="InterPro" id="IPR050834">
    <property type="entry name" value="Glycosyltransf_2"/>
</dbReference>
<dbReference type="Proteomes" id="UP000647491">
    <property type="component" value="Unassembled WGS sequence"/>
</dbReference>
<evidence type="ECO:0000313" key="3">
    <source>
        <dbReference type="Proteomes" id="UP000647491"/>
    </source>
</evidence>
<dbReference type="InterPro" id="IPR001173">
    <property type="entry name" value="Glyco_trans_2-like"/>
</dbReference>
<reference evidence="2 3" key="1">
    <citation type="submission" date="2020-08" db="EMBL/GenBank/DDBJ databases">
        <title>Genome public.</title>
        <authorList>
            <person name="Liu C."/>
            <person name="Sun Q."/>
        </authorList>
    </citation>
    <scope>NUCLEOTIDE SEQUENCE [LARGE SCALE GENOMIC DNA]</scope>
    <source>
        <strain evidence="2 3">BX10</strain>
    </source>
</reference>
<dbReference type="InterPro" id="IPR029044">
    <property type="entry name" value="Nucleotide-diphossugar_trans"/>
</dbReference>
<dbReference type="RefSeq" id="WP_262427446.1">
    <property type="nucleotide sequence ID" value="NZ_JACRTJ010000016.1"/>
</dbReference>
<proteinExistence type="predicted"/>
<dbReference type="PANTHER" id="PTHR43685">
    <property type="entry name" value="GLYCOSYLTRANSFERASE"/>
    <property type="match status" value="1"/>
</dbReference>
<sequence length="311" mass="35541">MKEITVDVIIPVYRPGERFGELLKRLDAQTQPVNRYIIMNTEQAYWDRWLSETGYSLPENLSVFHVTRETFDHGATRDAGIRQSDAGICVCMTDDALPADQYLLENLVRGLTEKESTAVAYGRQLPDRDCGIIERYTRAFNYPEESRLKTREDLPELGIKTYFCSNVCAAYKRSVYLELGGFTKKTIFNEDMIFAAGAMERGYGVFYSAGARVIHSHNYSGIQQFHRNFDLAVSQADHPEVFSGIRSEGEGIRMVKQTAAFLVRSGKAYLISKLIYTSGCKYLGFLMGKRYRRLPRPVVLWCTMNKAYWGK</sequence>
<evidence type="ECO:0000313" key="2">
    <source>
        <dbReference type="EMBL" id="MBC8599041.1"/>
    </source>
</evidence>